<evidence type="ECO:0000313" key="2">
    <source>
        <dbReference type="EMBL" id="KZZ97823.1"/>
    </source>
</evidence>
<dbReference type="Gene3D" id="3.60.21.10">
    <property type="match status" value="1"/>
</dbReference>
<dbReference type="EMBL" id="AZGZ01000001">
    <property type="protein sequence ID" value="KZZ97823.1"/>
    <property type="molecule type" value="Genomic_DNA"/>
</dbReference>
<dbReference type="SUPFAM" id="SSF56300">
    <property type="entry name" value="Metallo-dependent phosphatases"/>
    <property type="match status" value="1"/>
</dbReference>
<organism evidence="2 3">
    <name type="scientific">Ascosphaera apis ARSEF 7405</name>
    <dbReference type="NCBI Taxonomy" id="392613"/>
    <lineage>
        <taxon>Eukaryota</taxon>
        <taxon>Fungi</taxon>
        <taxon>Dikarya</taxon>
        <taxon>Ascomycota</taxon>
        <taxon>Pezizomycotina</taxon>
        <taxon>Eurotiomycetes</taxon>
        <taxon>Eurotiomycetidae</taxon>
        <taxon>Onygenales</taxon>
        <taxon>Ascosphaeraceae</taxon>
        <taxon>Ascosphaera</taxon>
    </lineage>
</organism>
<dbReference type="PANTHER" id="PTHR12905">
    <property type="entry name" value="METALLOPHOSPHOESTERASE"/>
    <property type="match status" value="1"/>
</dbReference>
<dbReference type="InterPro" id="IPR004843">
    <property type="entry name" value="Calcineurin-like_PHP"/>
</dbReference>
<dbReference type="OrthoDB" id="630188at2759"/>
<dbReference type="Proteomes" id="UP000242877">
    <property type="component" value="Unassembled WGS sequence"/>
</dbReference>
<dbReference type="VEuPathDB" id="FungiDB:AAP_00084"/>
<dbReference type="CDD" id="cd07379">
    <property type="entry name" value="MPP_239FB"/>
    <property type="match status" value="1"/>
</dbReference>
<proteinExistence type="predicted"/>
<reference evidence="2 3" key="1">
    <citation type="journal article" date="2016" name="Genome Biol. Evol.">
        <title>Divergent and convergent evolution of fungal pathogenicity.</title>
        <authorList>
            <person name="Shang Y."/>
            <person name="Xiao G."/>
            <person name="Zheng P."/>
            <person name="Cen K."/>
            <person name="Zhan S."/>
            <person name="Wang C."/>
        </authorList>
    </citation>
    <scope>NUCLEOTIDE SEQUENCE [LARGE SCALE GENOMIC DNA]</scope>
    <source>
        <strain evidence="2 3">ARSEF 7405</strain>
    </source>
</reference>
<dbReference type="Pfam" id="PF00149">
    <property type="entry name" value="Metallophos"/>
    <property type="match status" value="1"/>
</dbReference>
<dbReference type="InterPro" id="IPR029052">
    <property type="entry name" value="Metallo-depent_PP-like"/>
</dbReference>
<sequence>MATDEVKTTFLIISDTHGQVPLEQSSPDPAHQTPFQYPLPRADVLLHAGDLSYGGHEDEHRRTVQMLKSAQAELKIVIPGNHDITLDQILFDKEGEETFASETVKPSVGKIKSLYCDKDAKEHNIVYLEHGVRTFTLNNGAEFTIFTSPHTIDPWGHHWAFGYKEGTDLFNPLSPDATCPIPDHVDILMTHGPPKHVFDQIPNGLNVGCSHLWQAVERVKPRLHVFGHIHEQWGASRFNWDEANWRDVDLSSQDRETQCRQHCVKLDVSEDGDDPMESGRETLFINTSTLTIDYEAKNAPWLVELNLSRGRANEEVRNEI</sequence>
<feature type="domain" description="Calcineurin-like phosphoesterase" evidence="1">
    <location>
        <begin position="9"/>
        <end position="231"/>
    </location>
</feature>
<comment type="caution">
    <text evidence="2">The sequence shown here is derived from an EMBL/GenBank/DDBJ whole genome shotgun (WGS) entry which is preliminary data.</text>
</comment>
<dbReference type="PANTHER" id="PTHR12905:SF0">
    <property type="entry name" value="CALCINEURIN-LIKE PHOSPHOESTERASE DOMAIN-CONTAINING PROTEIN"/>
    <property type="match status" value="1"/>
</dbReference>
<gene>
    <name evidence="2" type="ORF">AAP_00084</name>
</gene>
<dbReference type="AlphaFoldDB" id="A0A168DJT4"/>
<keyword evidence="3" id="KW-1185">Reference proteome</keyword>
<evidence type="ECO:0000259" key="1">
    <source>
        <dbReference type="Pfam" id="PF00149"/>
    </source>
</evidence>
<accession>A0A168DJT4</accession>
<name>A0A168DJT4_9EURO</name>
<protein>
    <submittedName>
        <fullName evidence="2">Metallophosphoesterase domain-containing protein</fullName>
    </submittedName>
</protein>
<evidence type="ECO:0000313" key="3">
    <source>
        <dbReference type="Proteomes" id="UP000242877"/>
    </source>
</evidence>
<dbReference type="InterPro" id="IPR051693">
    <property type="entry name" value="UPF0046_metallophosphoest"/>
</dbReference>
<dbReference type="GO" id="GO:0016787">
    <property type="term" value="F:hydrolase activity"/>
    <property type="evidence" value="ECO:0007669"/>
    <property type="project" value="InterPro"/>
</dbReference>